<feature type="transmembrane region" description="Helical" evidence="1">
    <location>
        <begin position="225"/>
        <end position="243"/>
    </location>
</feature>
<evidence type="ECO:0000313" key="3">
    <source>
        <dbReference type="Proteomes" id="UP000006008"/>
    </source>
</evidence>
<accession>G5H5Q0</accession>
<proteinExistence type="predicted"/>
<reference evidence="2 3" key="1">
    <citation type="submission" date="2011-08" db="EMBL/GenBank/DDBJ databases">
        <title>The Genome Sequence of Alistipes indistinctus YIT 12060.</title>
        <authorList>
            <consortium name="The Broad Institute Genome Sequencing Platform"/>
            <person name="Earl A."/>
            <person name="Ward D."/>
            <person name="Feldgarden M."/>
            <person name="Gevers D."/>
            <person name="Morotomi M."/>
            <person name="Young S.K."/>
            <person name="Zeng Q."/>
            <person name="Gargeya S."/>
            <person name="Fitzgerald M."/>
            <person name="Haas B."/>
            <person name="Abouelleil A."/>
            <person name="Alvarado L."/>
            <person name="Arachchi H.M."/>
            <person name="Berlin A."/>
            <person name="Brown A."/>
            <person name="Chapman S.B."/>
            <person name="Chen Z."/>
            <person name="Dunbar C."/>
            <person name="Freedman E."/>
            <person name="Gearin G."/>
            <person name="Gellesch M."/>
            <person name="Goldberg J."/>
            <person name="Griggs A."/>
            <person name="Gujja S."/>
            <person name="Heiman D."/>
            <person name="Howarth C."/>
            <person name="Larson L."/>
            <person name="Lui A."/>
            <person name="MacDonald P.J.P."/>
            <person name="Montmayeur A."/>
            <person name="Murphy C."/>
            <person name="Neiman D."/>
            <person name="Pearson M."/>
            <person name="Priest M."/>
            <person name="Roberts A."/>
            <person name="Saif S."/>
            <person name="Shea T."/>
            <person name="Shenoy N."/>
            <person name="Sisk P."/>
            <person name="Stolte C."/>
            <person name="Sykes S."/>
            <person name="Wortman J."/>
            <person name="Nusbaum C."/>
            <person name="Birren B."/>
        </authorList>
    </citation>
    <scope>NUCLEOTIDE SEQUENCE [LARGE SCALE GENOMIC DNA]</scope>
    <source>
        <strain evidence="2 3">YIT 12060</strain>
    </source>
</reference>
<dbReference type="PATRIC" id="fig|742725.3.peg.297"/>
<dbReference type="EMBL" id="ADLD01000003">
    <property type="protein sequence ID" value="EHB93489.1"/>
    <property type="molecule type" value="Genomic_DNA"/>
</dbReference>
<dbReference type="Proteomes" id="UP000006008">
    <property type="component" value="Unassembled WGS sequence"/>
</dbReference>
<evidence type="ECO:0000256" key="1">
    <source>
        <dbReference type="SAM" id="Phobius"/>
    </source>
</evidence>
<keyword evidence="3" id="KW-1185">Reference proteome</keyword>
<comment type="caution">
    <text evidence="2">The sequence shown here is derived from an EMBL/GenBank/DDBJ whole genome shotgun (WGS) entry which is preliminary data.</text>
</comment>
<keyword evidence="1" id="KW-1133">Transmembrane helix</keyword>
<feature type="transmembrane region" description="Helical" evidence="1">
    <location>
        <begin position="21"/>
        <end position="37"/>
    </location>
</feature>
<evidence type="ECO:0008006" key="4">
    <source>
        <dbReference type="Google" id="ProtNLM"/>
    </source>
</evidence>
<feature type="transmembrane region" description="Helical" evidence="1">
    <location>
        <begin position="94"/>
        <end position="113"/>
    </location>
</feature>
<gene>
    <name evidence="2" type="ORF">HMPREF9450_00260</name>
</gene>
<dbReference type="eggNOG" id="ENOG502Z95J">
    <property type="taxonomic scope" value="Bacteria"/>
</dbReference>
<sequence length="348" mass="38702">MEKQEHTGSRRGLFADRPRRWRYLSAMAVVVLMVGVAERTGEREVIFPEMAALAIGMWIAPKRVWNVTRLQLVLLMGAGAVAGVCIVRWSPWPLAANLALAFAFAAGCLSLSRTTLVPLVSACMLPVLLHTESWVYPAAVTAMSLIVVAGQRAMERGGLRPEVYYDRLEWSWRRDGVRWVWLLLAVLAVAALPLSAGYRYCILPPLVVTFVEFANSKSGFRNRPVQVWLMLVAGASAGTLLEWACHVRLGWPESVVALAVCACLFVMFERVGRYFAPVGAVALIPMIVPPQDLFRLPVQIACGAAVFIAVALLLFQRCYEWNRGQFVYCVVPSPLRRYISRPNRGVQE</sequence>
<dbReference type="STRING" id="742725.HMPREF9450_00260"/>
<keyword evidence="1" id="KW-0812">Transmembrane</keyword>
<dbReference type="AlphaFoldDB" id="G5H5Q0"/>
<name>G5H5Q0_9BACT</name>
<feature type="transmembrane region" description="Helical" evidence="1">
    <location>
        <begin position="70"/>
        <end position="87"/>
    </location>
</feature>
<protein>
    <recommendedName>
        <fullName evidence="4">HPP family protein</fullName>
    </recommendedName>
</protein>
<feature type="transmembrane region" description="Helical" evidence="1">
    <location>
        <begin position="296"/>
        <end position="315"/>
    </location>
</feature>
<evidence type="ECO:0000313" key="2">
    <source>
        <dbReference type="EMBL" id="EHB93489.1"/>
    </source>
</evidence>
<keyword evidence="1" id="KW-0472">Membrane</keyword>
<feature type="transmembrane region" description="Helical" evidence="1">
    <location>
        <begin position="255"/>
        <end position="276"/>
    </location>
</feature>
<feature type="transmembrane region" description="Helical" evidence="1">
    <location>
        <begin position="179"/>
        <end position="198"/>
    </location>
</feature>
<organism evidence="2 3">
    <name type="scientific">Alistipes indistinctus YIT 12060</name>
    <dbReference type="NCBI Taxonomy" id="742725"/>
    <lineage>
        <taxon>Bacteria</taxon>
        <taxon>Pseudomonadati</taxon>
        <taxon>Bacteroidota</taxon>
        <taxon>Bacteroidia</taxon>
        <taxon>Bacteroidales</taxon>
        <taxon>Rikenellaceae</taxon>
        <taxon>Alistipes</taxon>
    </lineage>
</organism>
<dbReference type="HOGENOM" id="CLU_071494_0_0_10"/>
<feature type="transmembrane region" description="Helical" evidence="1">
    <location>
        <begin position="133"/>
        <end position="150"/>
    </location>
</feature>